<sequence length="438" mass="49042">MKKNITVFSACLCIVVFVTCKQKKEGLSIDTTAIQHQCVHRLTEVIVRDILTPPVASRVYAYSNLAYYEAIRFKEQGSYSIAASMKGFGRMPLPVAGEAYNYTLAAVRSFFRVAKSLSFSKDSLAITEKKLLTAFQQTGIPERIYQNSLSLGDTIAGVIIARAVHDNYKKTRGMPRYSVFKEQGKWQQTPPDYADATEPNWKLIQPLLLDSAAQFKPVPPPPYDLQKNSQFYQEVMEVYTVKKNMTSSRDTIAHYWDDNPFVTGHEGHFTFATKKTTPGGHWMGITAILTNQTKTNDVKTARIYALAAAAIFDGFISCWDEKFRSRKVRPITAIREHIDPNWNALLQTPPFPEYTSAHSVITTAAATVLTSQLGSNIAFHDITELEYLGLDRSFPSILAAADEAAISRLYGGIHFRSAIMEGKKQGQQIGQLYNSTFK</sequence>
<evidence type="ECO:0000313" key="3">
    <source>
        <dbReference type="Proteomes" id="UP000198711"/>
    </source>
</evidence>
<dbReference type="SUPFAM" id="SSF48317">
    <property type="entry name" value="Acid phosphatase/Vanadium-dependent haloperoxidase"/>
    <property type="match status" value="1"/>
</dbReference>
<dbReference type="InterPro" id="IPR052559">
    <property type="entry name" value="V-haloperoxidase"/>
</dbReference>
<dbReference type="PANTHER" id="PTHR34599">
    <property type="entry name" value="PEROXIDASE-RELATED"/>
    <property type="match status" value="1"/>
</dbReference>
<dbReference type="Gene3D" id="1.10.606.20">
    <property type="match status" value="1"/>
</dbReference>
<organism evidence="2 3">
    <name type="scientific">Hydrobacter penzbergensis</name>
    <dbReference type="NCBI Taxonomy" id="1235997"/>
    <lineage>
        <taxon>Bacteria</taxon>
        <taxon>Pseudomonadati</taxon>
        <taxon>Bacteroidota</taxon>
        <taxon>Chitinophagia</taxon>
        <taxon>Chitinophagales</taxon>
        <taxon>Chitinophagaceae</taxon>
        <taxon>Hydrobacter</taxon>
    </lineage>
</organism>
<dbReference type="Proteomes" id="UP000198711">
    <property type="component" value="Unassembled WGS sequence"/>
</dbReference>
<dbReference type="AlphaFoldDB" id="A0A8X8LE14"/>
<name>A0A8X8LE14_9BACT</name>
<dbReference type="InterPro" id="IPR000326">
    <property type="entry name" value="PAP2/HPO"/>
</dbReference>
<gene>
    <name evidence="2" type="ORF">SAMN05444410_102176</name>
</gene>
<dbReference type="PANTHER" id="PTHR34599:SF2">
    <property type="entry name" value="TRAF-TYPE DOMAIN-CONTAINING PROTEIN"/>
    <property type="match status" value="1"/>
</dbReference>
<evidence type="ECO:0000313" key="2">
    <source>
        <dbReference type="EMBL" id="SDW38589.1"/>
    </source>
</evidence>
<accession>A0A8X8LE14</accession>
<feature type="domain" description="Phosphatidic acid phosphatase type 2/haloperoxidase" evidence="1">
    <location>
        <begin position="303"/>
        <end position="422"/>
    </location>
</feature>
<keyword evidence="3" id="KW-1185">Reference proteome</keyword>
<comment type="caution">
    <text evidence="2">The sequence shown here is derived from an EMBL/GenBank/DDBJ whole genome shotgun (WGS) entry which is preliminary data.</text>
</comment>
<dbReference type="Pfam" id="PF01569">
    <property type="entry name" value="PAP2"/>
    <property type="match status" value="1"/>
</dbReference>
<dbReference type="EMBL" id="FNNO01000002">
    <property type="protein sequence ID" value="SDW38589.1"/>
    <property type="molecule type" value="Genomic_DNA"/>
</dbReference>
<reference evidence="2 3" key="1">
    <citation type="submission" date="2016-10" db="EMBL/GenBank/DDBJ databases">
        <authorList>
            <person name="Varghese N."/>
            <person name="Submissions S."/>
        </authorList>
    </citation>
    <scope>NUCLEOTIDE SEQUENCE [LARGE SCALE GENOMIC DNA]</scope>
    <source>
        <strain evidence="2 3">DSM 25353</strain>
    </source>
</reference>
<protein>
    <submittedName>
        <fullName evidence="2">PAP2 superfamily protein</fullName>
    </submittedName>
</protein>
<evidence type="ECO:0000259" key="1">
    <source>
        <dbReference type="Pfam" id="PF01569"/>
    </source>
</evidence>
<dbReference type="InterPro" id="IPR036938">
    <property type="entry name" value="PAP2/HPO_sf"/>
</dbReference>
<dbReference type="CDD" id="cd03398">
    <property type="entry name" value="PAP2_haloperoxidase"/>
    <property type="match status" value="1"/>
</dbReference>
<dbReference type="RefSeq" id="WP_092722291.1">
    <property type="nucleotide sequence ID" value="NZ_FNNO01000002.1"/>
</dbReference>
<proteinExistence type="predicted"/>